<dbReference type="Gene3D" id="3.40.50.1010">
    <property type="entry name" value="5'-nuclease"/>
    <property type="match status" value="1"/>
</dbReference>
<feature type="domain" description="PIN" evidence="1">
    <location>
        <begin position="25"/>
        <end position="182"/>
    </location>
</feature>
<accession>A0A2S7XBV3</accession>
<dbReference type="EMBL" id="MSCO01000001">
    <property type="protein sequence ID" value="PQJ88840.1"/>
    <property type="molecule type" value="Genomic_DNA"/>
</dbReference>
<sequence>MKDKAMTTRIVNIRHHTPHHTDRFFIDTNVWFWLTYAASNEIQTQNAPIRYQLEAYPNFIEKILDEGANIYHSPLALSELANIIERTEYDIYLSNHSVHLTRKQFRKETEHRKKVMQEVSNAWQQITQMSETLDITLNKELSTKALTTLSEHQLDAYDAFYIESMSRYNVTNIVTDDSDFNGLDISLYTANNQLV</sequence>
<dbReference type="OrthoDB" id="7033449at2"/>
<organism evidence="2 3">
    <name type="scientific">Aliivibrio sifiae</name>
    <dbReference type="NCBI Taxonomy" id="566293"/>
    <lineage>
        <taxon>Bacteria</taxon>
        <taxon>Pseudomonadati</taxon>
        <taxon>Pseudomonadota</taxon>
        <taxon>Gammaproteobacteria</taxon>
        <taxon>Vibrionales</taxon>
        <taxon>Vibrionaceae</taxon>
        <taxon>Aliivibrio</taxon>
    </lineage>
</organism>
<dbReference type="SUPFAM" id="SSF88723">
    <property type="entry name" value="PIN domain-like"/>
    <property type="match status" value="1"/>
</dbReference>
<evidence type="ECO:0000313" key="3">
    <source>
        <dbReference type="Proteomes" id="UP000239263"/>
    </source>
</evidence>
<gene>
    <name evidence="2" type="ORF">BTO22_04260</name>
</gene>
<dbReference type="Proteomes" id="UP000239263">
    <property type="component" value="Unassembled WGS sequence"/>
</dbReference>
<reference evidence="2 3" key="1">
    <citation type="submission" date="2016-12" db="EMBL/GenBank/DDBJ databases">
        <title>Diversity of luminous bacteria.</title>
        <authorList>
            <person name="Yoshizawa S."/>
            <person name="Kogure K."/>
        </authorList>
    </citation>
    <scope>NUCLEOTIDE SEQUENCE [LARGE SCALE GENOMIC DNA]</scope>
    <source>
        <strain evidence="2 3">ATCC 33715</strain>
    </source>
</reference>
<evidence type="ECO:0000259" key="1">
    <source>
        <dbReference type="Pfam" id="PF01850"/>
    </source>
</evidence>
<protein>
    <recommendedName>
        <fullName evidence="1">PIN domain-containing protein</fullName>
    </recommendedName>
</protein>
<proteinExistence type="predicted"/>
<dbReference type="InterPro" id="IPR002716">
    <property type="entry name" value="PIN_dom"/>
</dbReference>
<comment type="caution">
    <text evidence="2">The sequence shown here is derived from an EMBL/GenBank/DDBJ whole genome shotgun (WGS) entry which is preliminary data.</text>
</comment>
<dbReference type="InterPro" id="IPR029060">
    <property type="entry name" value="PIN-like_dom_sf"/>
</dbReference>
<name>A0A2S7XBV3_9GAMM</name>
<dbReference type="Pfam" id="PF01850">
    <property type="entry name" value="PIN"/>
    <property type="match status" value="1"/>
</dbReference>
<dbReference type="AlphaFoldDB" id="A0A2S7XBV3"/>
<evidence type="ECO:0000313" key="2">
    <source>
        <dbReference type="EMBL" id="PQJ88840.1"/>
    </source>
</evidence>